<protein>
    <submittedName>
        <fullName evidence="2">Uncharacterized protein</fullName>
    </submittedName>
</protein>
<gene>
    <name evidence="2" type="ORF">KHQ06_33320</name>
</gene>
<evidence type="ECO:0000313" key="3">
    <source>
        <dbReference type="Proteomes" id="UP000683310"/>
    </source>
</evidence>
<dbReference type="EMBL" id="CP074371">
    <property type="protein sequence ID" value="QVI20909.1"/>
    <property type="molecule type" value="Genomic_DNA"/>
</dbReference>
<feature type="transmembrane region" description="Helical" evidence="1">
    <location>
        <begin position="24"/>
        <end position="47"/>
    </location>
</feature>
<feature type="transmembrane region" description="Helical" evidence="1">
    <location>
        <begin position="67"/>
        <end position="89"/>
    </location>
</feature>
<reference evidence="2 3" key="1">
    <citation type="submission" date="2021-04" db="EMBL/GenBank/DDBJ databases">
        <title>Nocardia tengchongensis.</title>
        <authorList>
            <person name="Zhuang k."/>
            <person name="Ran Y."/>
            <person name="Li W."/>
        </authorList>
    </citation>
    <scope>NUCLEOTIDE SEQUENCE [LARGE SCALE GENOMIC DNA]</scope>
    <source>
        <strain evidence="2 3">CFH S0057</strain>
    </source>
</reference>
<keyword evidence="3" id="KW-1185">Reference proteome</keyword>
<name>A0ABX8CMV6_9NOCA</name>
<feature type="transmembrane region" description="Helical" evidence="1">
    <location>
        <begin position="96"/>
        <end position="118"/>
    </location>
</feature>
<accession>A0ABX8CMV6</accession>
<keyword evidence="1" id="KW-0472">Membrane</keyword>
<organism evidence="2 3">
    <name type="scientific">Nocardia tengchongensis</name>
    <dbReference type="NCBI Taxonomy" id="2055889"/>
    <lineage>
        <taxon>Bacteria</taxon>
        <taxon>Bacillati</taxon>
        <taxon>Actinomycetota</taxon>
        <taxon>Actinomycetes</taxon>
        <taxon>Mycobacteriales</taxon>
        <taxon>Nocardiaceae</taxon>
        <taxon>Nocardia</taxon>
    </lineage>
</organism>
<sequence>MTTTSAQDPSSQTRRRQIPLWDKVVTGVCLAVAVVVAIVLALATAVLSTAADRCKPGSSCMDQVDHGIHVSLLGTAAILVIGLSCVIIARITRTWLFIWAVATLVLLPVPSVIGSNIVKHASELSTVGPSRP</sequence>
<proteinExistence type="predicted"/>
<evidence type="ECO:0000256" key="1">
    <source>
        <dbReference type="SAM" id="Phobius"/>
    </source>
</evidence>
<evidence type="ECO:0000313" key="2">
    <source>
        <dbReference type="EMBL" id="QVI20909.1"/>
    </source>
</evidence>
<keyword evidence="1" id="KW-0812">Transmembrane</keyword>
<keyword evidence="1" id="KW-1133">Transmembrane helix</keyword>
<dbReference type="Proteomes" id="UP000683310">
    <property type="component" value="Chromosome"/>
</dbReference>